<sequence length="143" mass="16693">MTKRQSIDGSIKHWERMIEWAKIQPQDKKIQWVKTCLSNGKIVFSENEMTNSINENWYHKYCPLCSKYYCRIPFTEYYCGCKGCPLHINCCMLGNSQWAKVSNSMTWGEWLENANVMLEILKGLKKKRRQNDICGGNGIKGRG</sequence>
<dbReference type="AlphaFoldDB" id="A0A6H1Z7A6"/>
<gene>
    <name evidence="1" type="ORF">MM171A00247_0056</name>
    <name evidence="2" type="ORF">MM171B00144_0040</name>
</gene>
<dbReference type="EMBL" id="MT143893">
    <property type="protein sequence ID" value="QJB05001.1"/>
    <property type="molecule type" value="Genomic_DNA"/>
</dbReference>
<evidence type="ECO:0000313" key="2">
    <source>
        <dbReference type="EMBL" id="QJB05001.1"/>
    </source>
</evidence>
<accession>A0A6H1Z7A6</accession>
<organism evidence="1">
    <name type="scientific">viral metagenome</name>
    <dbReference type="NCBI Taxonomy" id="1070528"/>
    <lineage>
        <taxon>unclassified sequences</taxon>
        <taxon>metagenomes</taxon>
        <taxon>organismal metagenomes</taxon>
    </lineage>
</organism>
<reference evidence="1" key="1">
    <citation type="submission" date="2020-03" db="EMBL/GenBank/DDBJ databases">
        <title>The deep terrestrial virosphere.</title>
        <authorList>
            <person name="Holmfeldt K."/>
            <person name="Nilsson E."/>
            <person name="Simone D."/>
            <person name="Lopez-Fernandez M."/>
            <person name="Wu X."/>
            <person name="de Brujin I."/>
            <person name="Lundin D."/>
            <person name="Andersson A."/>
            <person name="Bertilsson S."/>
            <person name="Dopson M."/>
        </authorList>
    </citation>
    <scope>NUCLEOTIDE SEQUENCE</scope>
    <source>
        <strain evidence="1">MM171A00247</strain>
        <strain evidence="2">MM171B00144</strain>
    </source>
</reference>
<dbReference type="EMBL" id="MT143700">
    <property type="protein sequence ID" value="QJA43342.1"/>
    <property type="molecule type" value="Genomic_DNA"/>
</dbReference>
<name>A0A6H1Z7A6_9ZZZZ</name>
<evidence type="ECO:0000313" key="1">
    <source>
        <dbReference type="EMBL" id="QJA43342.1"/>
    </source>
</evidence>
<protein>
    <submittedName>
        <fullName evidence="1">Uncharacterized protein</fullName>
    </submittedName>
</protein>
<proteinExistence type="predicted"/>